<protein>
    <submittedName>
        <fullName evidence="2">Uncharacterized protein</fullName>
    </submittedName>
</protein>
<evidence type="ECO:0000256" key="1">
    <source>
        <dbReference type="SAM" id="Coils"/>
    </source>
</evidence>
<dbReference type="Proteomes" id="UP001054837">
    <property type="component" value="Unassembled WGS sequence"/>
</dbReference>
<evidence type="ECO:0000313" key="3">
    <source>
        <dbReference type="Proteomes" id="UP001054837"/>
    </source>
</evidence>
<dbReference type="EMBL" id="BPLQ01011293">
    <property type="protein sequence ID" value="GIY57163.1"/>
    <property type="molecule type" value="Genomic_DNA"/>
</dbReference>
<dbReference type="AlphaFoldDB" id="A0AAV4UHC7"/>
<evidence type="ECO:0000313" key="2">
    <source>
        <dbReference type="EMBL" id="GIY57163.1"/>
    </source>
</evidence>
<organism evidence="2 3">
    <name type="scientific">Caerostris darwini</name>
    <dbReference type="NCBI Taxonomy" id="1538125"/>
    <lineage>
        <taxon>Eukaryota</taxon>
        <taxon>Metazoa</taxon>
        <taxon>Ecdysozoa</taxon>
        <taxon>Arthropoda</taxon>
        <taxon>Chelicerata</taxon>
        <taxon>Arachnida</taxon>
        <taxon>Araneae</taxon>
        <taxon>Araneomorphae</taxon>
        <taxon>Entelegynae</taxon>
        <taxon>Araneoidea</taxon>
        <taxon>Araneidae</taxon>
        <taxon>Caerostris</taxon>
    </lineage>
</organism>
<gene>
    <name evidence="2" type="ORF">CDAR_224941</name>
</gene>
<accession>A0AAV4UHC7</accession>
<feature type="coiled-coil region" evidence="1">
    <location>
        <begin position="40"/>
        <end position="67"/>
    </location>
</feature>
<sequence length="86" mass="9895">MAYSDFISFAKGGVFQCRPGCTEDCSLDSCPAQRRAFTYFEEVVQRLEEAEKSVAILMEQNQVLKEAQNNWRVERAKLIKVQSEEI</sequence>
<proteinExistence type="predicted"/>
<name>A0AAV4UHC7_9ARAC</name>
<keyword evidence="3" id="KW-1185">Reference proteome</keyword>
<reference evidence="2 3" key="1">
    <citation type="submission" date="2021-06" db="EMBL/GenBank/DDBJ databases">
        <title>Caerostris darwini draft genome.</title>
        <authorList>
            <person name="Kono N."/>
            <person name="Arakawa K."/>
        </authorList>
    </citation>
    <scope>NUCLEOTIDE SEQUENCE [LARGE SCALE GENOMIC DNA]</scope>
</reference>
<comment type="caution">
    <text evidence="2">The sequence shown here is derived from an EMBL/GenBank/DDBJ whole genome shotgun (WGS) entry which is preliminary data.</text>
</comment>
<keyword evidence="1" id="KW-0175">Coiled coil</keyword>